<name>A0ABT7SD76_9CELL</name>
<keyword evidence="3 4" id="KW-0732">Signal</keyword>
<dbReference type="Pfam" id="PF01547">
    <property type="entry name" value="SBP_bac_1"/>
    <property type="match status" value="1"/>
</dbReference>
<dbReference type="Proteomes" id="UP001529338">
    <property type="component" value="Unassembled WGS sequence"/>
</dbReference>
<sequence>MTRKIRSAAVVALGAGIALAVAGCSSSGGGTDNNTGSTGGDTSKPVSMTLWTNATTGPGAKFFEDTVASFHTKYPNVTIKIQTVQNEDLDGKLQTALNSGDAPDIFLQRGGGKMKAMVDAGQLLDITDSVAPETKDKVAAGAFAAETIDNKLYAMPASVLPGGFFYSKDLLTAAKVSAFPTSLDELNSAVTAIKGTNKDAIALGGKDAWPAAHWYYWFALRECSQDALNSTAKSLKFEDECWTRAGNDLKTFAATKPFNNGFLTTSAQQGANSSAGLVANHKAAMELMGAWDPGVIGSLTPDKKALPDLAFSPFITVPNGQGDPKAIMGGVDGYSCSAKAPKQACTDFLNYLASTDIQKAYYTAFQAPPVNKDAQALVTDQITKDVINAFNSAPYVSQWLDTLYGQNVGNALNTAVVNLLAGKGDVAGIISAVNAAAAKG</sequence>
<reference evidence="5 6" key="1">
    <citation type="submission" date="2023-06" db="EMBL/GenBank/DDBJ databases">
        <title>Cellulomonas sp. MW4 Whole genome sequence.</title>
        <authorList>
            <person name="Park S."/>
        </authorList>
    </citation>
    <scope>NUCLEOTIDE SEQUENCE [LARGE SCALE GENOMIC DNA]</scope>
    <source>
        <strain evidence="5 6">MW4</strain>
    </source>
</reference>
<dbReference type="PANTHER" id="PTHR30061">
    <property type="entry name" value="MALTOSE-BINDING PERIPLASMIC PROTEIN"/>
    <property type="match status" value="1"/>
</dbReference>
<accession>A0ABT7SD76</accession>
<dbReference type="RefSeq" id="WP_289453746.1">
    <property type="nucleotide sequence ID" value="NZ_JAUCGQ010000001.1"/>
</dbReference>
<dbReference type="Gene3D" id="3.40.190.10">
    <property type="entry name" value="Periplasmic binding protein-like II"/>
    <property type="match status" value="2"/>
</dbReference>
<evidence type="ECO:0000256" key="1">
    <source>
        <dbReference type="ARBA" id="ARBA00008520"/>
    </source>
</evidence>
<dbReference type="PROSITE" id="PS51257">
    <property type="entry name" value="PROKAR_LIPOPROTEIN"/>
    <property type="match status" value="1"/>
</dbReference>
<evidence type="ECO:0000313" key="6">
    <source>
        <dbReference type="Proteomes" id="UP001529338"/>
    </source>
</evidence>
<evidence type="ECO:0000256" key="3">
    <source>
        <dbReference type="ARBA" id="ARBA00022729"/>
    </source>
</evidence>
<keyword evidence="6" id="KW-1185">Reference proteome</keyword>
<comment type="caution">
    <text evidence="5">The sequence shown here is derived from an EMBL/GenBank/DDBJ whole genome shotgun (WGS) entry which is preliminary data.</text>
</comment>
<gene>
    <name evidence="5" type="ORF">QRT04_04240</name>
</gene>
<comment type="similarity">
    <text evidence="1">Belongs to the bacterial solute-binding protein 1 family.</text>
</comment>
<feature type="signal peptide" evidence="4">
    <location>
        <begin position="1"/>
        <end position="22"/>
    </location>
</feature>
<proteinExistence type="inferred from homology"/>
<organism evidence="5 6">
    <name type="scientific">Cellulomonas alba</name>
    <dbReference type="NCBI Taxonomy" id="3053467"/>
    <lineage>
        <taxon>Bacteria</taxon>
        <taxon>Bacillati</taxon>
        <taxon>Actinomycetota</taxon>
        <taxon>Actinomycetes</taxon>
        <taxon>Micrococcales</taxon>
        <taxon>Cellulomonadaceae</taxon>
        <taxon>Cellulomonas</taxon>
    </lineage>
</organism>
<dbReference type="PANTHER" id="PTHR30061:SF50">
    <property type="entry name" value="MALTOSE_MALTODEXTRIN-BINDING PERIPLASMIC PROTEIN"/>
    <property type="match status" value="1"/>
</dbReference>
<dbReference type="InterPro" id="IPR006059">
    <property type="entry name" value="SBP"/>
</dbReference>
<evidence type="ECO:0000256" key="4">
    <source>
        <dbReference type="SAM" id="SignalP"/>
    </source>
</evidence>
<dbReference type="EMBL" id="JAUCGQ010000001">
    <property type="protein sequence ID" value="MDM7854133.1"/>
    <property type="molecule type" value="Genomic_DNA"/>
</dbReference>
<feature type="chain" id="PRO_5046037554" evidence="4">
    <location>
        <begin position="23"/>
        <end position="440"/>
    </location>
</feature>
<keyword evidence="2" id="KW-0813">Transport</keyword>
<evidence type="ECO:0000313" key="5">
    <source>
        <dbReference type="EMBL" id="MDM7854133.1"/>
    </source>
</evidence>
<dbReference type="SUPFAM" id="SSF53850">
    <property type="entry name" value="Periplasmic binding protein-like II"/>
    <property type="match status" value="1"/>
</dbReference>
<protein>
    <submittedName>
        <fullName evidence="5">Extracellular solute-binding protein</fullName>
    </submittedName>
</protein>
<evidence type="ECO:0000256" key="2">
    <source>
        <dbReference type="ARBA" id="ARBA00022448"/>
    </source>
</evidence>